<evidence type="ECO:0000259" key="6">
    <source>
        <dbReference type="PROSITE" id="PS51352"/>
    </source>
</evidence>
<dbReference type="Gene3D" id="3.40.30.10">
    <property type="entry name" value="Glutaredoxin"/>
    <property type="match status" value="1"/>
</dbReference>
<keyword evidence="4" id="KW-1015">Disulfide bond</keyword>
<keyword evidence="2" id="KW-0732">Signal</keyword>
<dbReference type="InterPro" id="IPR013766">
    <property type="entry name" value="Thioredoxin_domain"/>
</dbReference>
<keyword evidence="8" id="KW-1185">Reference proteome</keyword>
<dbReference type="SUPFAM" id="SSF52833">
    <property type="entry name" value="Thioredoxin-like"/>
    <property type="match status" value="1"/>
</dbReference>
<organism evidence="7 8">
    <name type="scientific">Candidatus Nitrospira nitrosa</name>
    <dbReference type="NCBI Taxonomy" id="1742972"/>
    <lineage>
        <taxon>Bacteria</taxon>
        <taxon>Pseudomonadati</taxon>
        <taxon>Nitrospirota</taxon>
        <taxon>Nitrospiria</taxon>
        <taxon>Nitrospirales</taxon>
        <taxon>Nitrospiraceae</taxon>
        <taxon>Nitrospira</taxon>
    </lineage>
</organism>
<evidence type="ECO:0000256" key="3">
    <source>
        <dbReference type="ARBA" id="ARBA00023002"/>
    </source>
</evidence>
<proteinExistence type="inferred from homology"/>
<dbReference type="Proteomes" id="UP000199032">
    <property type="component" value="Unassembled WGS sequence"/>
</dbReference>
<keyword evidence="5" id="KW-0676">Redox-active center</keyword>
<dbReference type="InterPro" id="IPR012336">
    <property type="entry name" value="Thioredoxin-like_fold"/>
</dbReference>
<dbReference type="STRING" id="1742972.COMA1_10552"/>
<dbReference type="Pfam" id="PF13462">
    <property type="entry name" value="Thioredoxin_4"/>
    <property type="match status" value="1"/>
</dbReference>
<name>A0A0S4L3N6_9BACT</name>
<dbReference type="InterPro" id="IPR036249">
    <property type="entry name" value="Thioredoxin-like_sf"/>
</dbReference>
<feature type="domain" description="Thioredoxin" evidence="6">
    <location>
        <begin position="48"/>
        <end position="270"/>
    </location>
</feature>
<dbReference type="PANTHER" id="PTHR13887">
    <property type="entry name" value="GLUTATHIONE S-TRANSFERASE KAPPA"/>
    <property type="match status" value="1"/>
</dbReference>
<gene>
    <name evidence="7" type="ORF">COMA1_10552</name>
</gene>
<evidence type="ECO:0000256" key="4">
    <source>
        <dbReference type="ARBA" id="ARBA00023157"/>
    </source>
</evidence>
<comment type="similarity">
    <text evidence="1">Belongs to the thioredoxin family. DsbA subfamily.</text>
</comment>
<evidence type="ECO:0000256" key="1">
    <source>
        <dbReference type="ARBA" id="ARBA00005791"/>
    </source>
</evidence>
<sequence length="277" mass="31305">MTPIRRTFSFLSFSLVISLGSLVGNTEEMWAQPSDLQSASTTIKAQVEETLREHPDLILRALEHDPVVLADLVERGTEIRKTKVEESRWRAELANPKVPHVATDRPMRGTRQAPVTIVEYSDFECPYCRAVSPAIQDVLSTYADQVRFVYKHNPLSFHATAEPAARYFEAISLQNEEEAWRFHDLMFQQQRNLSRGVEAVQEIAATLDVDHAQLERDLQSDAVAQRIAADRAEAERFGFDGTPAFLINGISLIGNHPKRDFDRIIGNLLQKPQAMAH</sequence>
<keyword evidence="3" id="KW-0560">Oxidoreductase</keyword>
<evidence type="ECO:0000256" key="2">
    <source>
        <dbReference type="ARBA" id="ARBA00022729"/>
    </source>
</evidence>
<dbReference type="EMBL" id="CZQA01000001">
    <property type="protein sequence ID" value="CUS32291.1"/>
    <property type="molecule type" value="Genomic_DNA"/>
</dbReference>
<dbReference type="RefSeq" id="WP_090743357.1">
    <property type="nucleotide sequence ID" value="NZ_CZQA01000001.1"/>
</dbReference>
<accession>A0A0S4L3N6</accession>
<dbReference type="PANTHER" id="PTHR13887:SF14">
    <property type="entry name" value="DISULFIDE BOND FORMATION PROTEIN D"/>
    <property type="match status" value="1"/>
</dbReference>
<dbReference type="PROSITE" id="PS51352">
    <property type="entry name" value="THIOREDOXIN_2"/>
    <property type="match status" value="1"/>
</dbReference>
<evidence type="ECO:0000256" key="5">
    <source>
        <dbReference type="ARBA" id="ARBA00023284"/>
    </source>
</evidence>
<evidence type="ECO:0000313" key="8">
    <source>
        <dbReference type="Proteomes" id="UP000199032"/>
    </source>
</evidence>
<dbReference type="GO" id="GO:0016491">
    <property type="term" value="F:oxidoreductase activity"/>
    <property type="evidence" value="ECO:0007669"/>
    <property type="project" value="UniProtKB-KW"/>
</dbReference>
<reference evidence="7 8" key="1">
    <citation type="submission" date="2015-10" db="EMBL/GenBank/DDBJ databases">
        <authorList>
            <person name="Gilbert D.G."/>
        </authorList>
    </citation>
    <scope>NUCLEOTIDE SEQUENCE [LARGE SCALE GENOMIC DNA]</scope>
    <source>
        <strain evidence="7">COMA1</strain>
    </source>
</reference>
<dbReference type="AlphaFoldDB" id="A0A0S4L3N6"/>
<evidence type="ECO:0000313" key="7">
    <source>
        <dbReference type="EMBL" id="CUS32291.1"/>
    </source>
</evidence>
<protein>
    <submittedName>
        <fullName evidence="7">Putative Thioredoxin</fullName>
    </submittedName>
</protein>